<dbReference type="Proteomes" id="UP000786662">
    <property type="component" value="Unassembled WGS sequence"/>
</dbReference>
<dbReference type="Proteomes" id="UP000709672">
    <property type="component" value="Unassembled WGS sequence"/>
</dbReference>
<comment type="caution">
    <text evidence="2">The sequence shown here is derived from an EMBL/GenBank/DDBJ whole genome shotgun (WGS) entry which is preliminary data.</text>
</comment>
<evidence type="ECO:0000313" key="1">
    <source>
        <dbReference type="EMBL" id="MBI2052543.1"/>
    </source>
</evidence>
<gene>
    <name evidence="1" type="ORF">HYT38_02615</name>
    <name evidence="2" type="ORF">HYV66_02395</name>
</gene>
<dbReference type="EMBL" id="JACPHQ010000031">
    <property type="protein sequence ID" value="MBI2466056.1"/>
    <property type="molecule type" value="Genomic_DNA"/>
</dbReference>
<reference evidence="2" key="1">
    <citation type="submission" date="2020-07" db="EMBL/GenBank/DDBJ databases">
        <title>Huge and variable diversity of episymbiotic CPR bacteria and DPANN archaea in groundwater ecosystems.</title>
        <authorList>
            <person name="He C.Y."/>
            <person name="Keren R."/>
            <person name="Whittaker M."/>
            <person name="Farag I.F."/>
            <person name="Doudna J."/>
            <person name="Cate J.H.D."/>
            <person name="Banfield J.F."/>
        </authorList>
    </citation>
    <scope>NUCLEOTIDE SEQUENCE</scope>
    <source>
        <strain evidence="1">NC_groundwater_191_Ag_S-0.1um_45_8</strain>
        <strain evidence="2">NC_groundwater_418_Ag_B-0.1um_45_10</strain>
    </source>
</reference>
<organism evidence="2 3">
    <name type="scientific">Candidatus Sungiibacteriota bacterium</name>
    <dbReference type="NCBI Taxonomy" id="2750080"/>
    <lineage>
        <taxon>Bacteria</taxon>
        <taxon>Candidatus Sungiibacteriota</taxon>
    </lineage>
</organism>
<dbReference type="EMBL" id="JACOYY010000074">
    <property type="protein sequence ID" value="MBI2052543.1"/>
    <property type="molecule type" value="Genomic_DNA"/>
</dbReference>
<protein>
    <submittedName>
        <fullName evidence="2">Uncharacterized protein</fullName>
    </submittedName>
</protein>
<proteinExistence type="predicted"/>
<name>A0A931YDS2_9BACT</name>
<sequence>MAGRLYVSVNFKRIRIHDMNHGELVDRVQEVALEELGFKIPKKFLRQFTPAVLYRAMRCGKGDSIFTQWENERAGVPF</sequence>
<accession>A0A931YDS2</accession>
<evidence type="ECO:0000313" key="3">
    <source>
        <dbReference type="Proteomes" id="UP000709672"/>
    </source>
</evidence>
<dbReference type="AlphaFoldDB" id="A0A931YDS2"/>
<evidence type="ECO:0000313" key="2">
    <source>
        <dbReference type="EMBL" id="MBI2466056.1"/>
    </source>
</evidence>